<name>A0A562QSC7_9BACI</name>
<dbReference type="GO" id="GO:0000155">
    <property type="term" value="F:phosphorelay sensor kinase activity"/>
    <property type="evidence" value="ECO:0007669"/>
    <property type="project" value="TreeGrafter"/>
</dbReference>
<dbReference type="GO" id="GO:0005886">
    <property type="term" value="C:plasma membrane"/>
    <property type="evidence" value="ECO:0007669"/>
    <property type="project" value="TreeGrafter"/>
</dbReference>
<sequence>MKKVKGRMDESILVCVYYGPNGERLIQRGCKIANMLDCPLYILTIDPKPFDELDAEKSDYISRWQELAEKHNADAFILKDNEKRPVTKVIAEVAREKHTTQIILGQTAQSRWEEITKGSIINVLLREIPFIDLHLISVARSLKEEHEGHFEKGVRAYLIKEEDKYRLSFNHTKDVEYEGIFFKELGTDFNNGVFKFMKSQETLQVHVTEDYVTELKNVRMTPSLDTDEDDSQY</sequence>
<keyword evidence="2" id="KW-1185">Reference proteome</keyword>
<dbReference type="PANTHER" id="PTHR45569:SF1">
    <property type="entry name" value="SENSOR PROTEIN KDPD"/>
    <property type="match status" value="1"/>
</dbReference>
<protein>
    <submittedName>
        <fullName evidence="1">Universal stress protein family protein</fullName>
    </submittedName>
</protein>
<dbReference type="AlphaFoldDB" id="A0A562QSC7"/>
<dbReference type="SUPFAM" id="SSF52402">
    <property type="entry name" value="Adenine nucleotide alpha hydrolases-like"/>
    <property type="match status" value="1"/>
</dbReference>
<dbReference type="OrthoDB" id="9806130at2"/>
<reference evidence="1 2" key="1">
    <citation type="journal article" date="2015" name="Stand. Genomic Sci.">
        <title>Genomic Encyclopedia of Bacterial and Archaeal Type Strains, Phase III: the genomes of soil and plant-associated and newly described type strains.</title>
        <authorList>
            <person name="Whitman W.B."/>
            <person name="Woyke T."/>
            <person name="Klenk H.P."/>
            <person name="Zhou Y."/>
            <person name="Lilburn T.G."/>
            <person name="Beck B.J."/>
            <person name="De Vos P."/>
            <person name="Vandamme P."/>
            <person name="Eisen J.A."/>
            <person name="Garrity G."/>
            <person name="Hugenholtz P."/>
            <person name="Kyrpides N.C."/>
        </authorList>
    </citation>
    <scope>NUCLEOTIDE SEQUENCE [LARGE SCALE GENOMIC DNA]</scope>
    <source>
        <strain evidence="1 2">CGMCC 1.10116</strain>
    </source>
</reference>
<dbReference type="Gene3D" id="3.40.50.620">
    <property type="entry name" value="HUPs"/>
    <property type="match status" value="1"/>
</dbReference>
<dbReference type="Proteomes" id="UP000315711">
    <property type="component" value="Unassembled WGS sequence"/>
</dbReference>
<dbReference type="RefSeq" id="WP_144448466.1">
    <property type="nucleotide sequence ID" value="NZ_VLKZ01000001.1"/>
</dbReference>
<dbReference type="EMBL" id="VLKZ01000001">
    <property type="protein sequence ID" value="TWI59615.1"/>
    <property type="molecule type" value="Genomic_DNA"/>
</dbReference>
<comment type="caution">
    <text evidence="1">The sequence shown here is derived from an EMBL/GenBank/DDBJ whole genome shotgun (WGS) entry which is preliminary data.</text>
</comment>
<accession>A0A562QSC7</accession>
<proteinExistence type="predicted"/>
<dbReference type="InterPro" id="IPR014729">
    <property type="entry name" value="Rossmann-like_a/b/a_fold"/>
</dbReference>
<dbReference type="PANTHER" id="PTHR45569">
    <property type="entry name" value="SENSOR PROTEIN KDPD"/>
    <property type="match status" value="1"/>
</dbReference>
<dbReference type="InterPro" id="IPR052023">
    <property type="entry name" value="Histidine_kinase_KdpD"/>
</dbReference>
<evidence type="ECO:0000313" key="1">
    <source>
        <dbReference type="EMBL" id="TWI59615.1"/>
    </source>
</evidence>
<evidence type="ECO:0000313" key="2">
    <source>
        <dbReference type="Proteomes" id="UP000315711"/>
    </source>
</evidence>
<organism evidence="1 2">
    <name type="scientific">Halalkalibacter nanhaiisediminis</name>
    <dbReference type="NCBI Taxonomy" id="688079"/>
    <lineage>
        <taxon>Bacteria</taxon>
        <taxon>Bacillati</taxon>
        <taxon>Bacillota</taxon>
        <taxon>Bacilli</taxon>
        <taxon>Bacillales</taxon>
        <taxon>Bacillaceae</taxon>
        <taxon>Halalkalibacter</taxon>
    </lineage>
</organism>
<gene>
    <name evidence="1" type="ORF">IQ10_00030</name>
</gene>